<keyword evidence="2" id="KW-0732">Signal</keyword>
<evidence type="ECO:0000313" key="4">
    <source>
        <dbReference type="Proteomes" id="UP000791080"/>
    </source>
</evidence>
<dbReference type="Pfam" id="PF12079">
    <property type="entry name" value="DUF3558"/>
    <property type="match status" value="1"/>
</dbReference>
<keyword evidence="4" id="KW-1185">Reference proteome</keyword>
<sequence length="199" mass="20937">MLRIGPASRWAVVALAACTASACAQESAGRAIDSTDIPENTVGTGTPPTSSRPPGDTAPGDVGAELEATHPCEVLPEHEVTALGFDPESAHFDDFGIIYSCWYEPLPTGQGNLTLQLDANKGVDTINLTGFSANEIQVGSLRALRITDDLDPRVCQVALALDEEVHVSVMVSFVEDTEEACRLAEAAGALAEQYLPSAR</sequence>
<dbReference type="RefSeq" id="WP_081715724.1">
    <property type="nucleotide sequence ID" value="NZ_AUBJ02000001.1"/>
</dbReference>
<evidence type="ECO:0000313" key="3">
    <source>
        <dbReference type="EMBL" id="MCP2331020.1"/>
    </source>
</evidence>
<comment type="caution">
    <text evidence="3">The sequence shown here is derived from an EMBL/GenBank/DDBJ whole genome shotgun (WGS) entry which is preliminary data.</text>
</comment>
<dbReference type="InterPro" id="IPR024520">
    <property type="entry name" value="DUF3558"/>
</dbReference>
<dbReference type="EMBL" id="AUBJ02000001">
    <property type="protein sequence ID" value="MCP2331020.1"/>
    <property type="molecule type" value="Genomic_DNA"/>
</dbReference>
<evidence type="ECO:0000256" key="2">
    <source>
        <dbReference type="SAM" id="SignalP"/>
    </source>
</evidence>
<gene>
    <name evidence="3" type="ORF">G443_001290</name>
</gene>
<feature type="chain" id="PRO_5046113459" description="DUF3558 family protein" evidence="2">
    <location>
        <begin position="25"/>
        <end position="199"/>
    </location>
</feature>
<evidence type="ECO:0000256" key="1">
    <source>
        <dbReference type="SAM" id="MobiDB-lite"/>
    </source>
</evidence>
<proteinExistence type="predicted"/>
<evidence type="ECO:0008006" key="5">
    <source>
        <dbReference type="Google" id="ProtNLM"/>
    </source>
</evidence>
<reference evidence="3 4" key="1">
    <citation type="submission" date="2022-06" db="EMBL/GenBank/DDBJ databases">
        <title>Genomic Encyclopedia of Type Strains, Phase I: the one thousand microbial genomes (KMG-I) project.</title>
        <authorList>
            <person name="Kyrpides N."/>
        </authorList>
    </citation>
    <scope>NUCLEOTIDE SEQUENCE [LARGE SCALE GENOMIC DNA]</scope>
    <source>
        <strain evidence="3 4">DSM 43889</strain>
    </source>
</reference>
<accession>A0ABT1JEU7</accession>
<protein>
    <recommendedName>
        <fullName evidence="5">DUF3558 family protein</fullName>
    </recommendedName>
</protein>
<feature type="signal peptide" evidence="2">
    <location>
        <begin position="1"/>
        <end position="24"/>
    </location>
</feature>
<dbReference type="PROSITE" id="PS51257">
    <property type="entry name" value="PROKAR_LIPOPROTEIN"/>
    <property type="match status" value="1"/>
</dbReference>
<feature type="compositionally biased region" description="Low complexity" evidence="1">
    <location>
        <begin position="41"/>
        <end position="55"/>
    </location>
</feature>
<organism evidence="3 4">
    <name type="scientific">Actinoalloteichus caeruleus DSM 43889</name>
    <dbReference type="NCBI Taxonomy" id="1120930"/>
    <lineage>
        <taxon>Bacteria</taxon>
        <taxon>Bacillati</taxon>
        <taxon>Actinomycetota</taxon>
        <taxon>Actinomycetes</taxon>
        <taxon>Pseudonocardiales</taxon>
        <taxon>Pseudonocardiaceae</taxon>
        <taxon>Actinoalloteichus</taxon>
        <taxon>Actinoalloteichus cyanogriseus</taxon>
    </lineage>
</organism>
<feature type="region of interest" description="Disordered" evidence="1">
    <location>
        <begin position="29"/>
        <end position="63"/>
    </location>
</feature>
<name>A0ABT1JEU7_ACTCY</name>
<dbReference type="Proteomes" id="UP000791080">
    <property type="component" value="Unassembled WGS sequence"/>
</dbReference>